<dbReference type="AlphaFoldDB" id="X1THM4"/>
<proteinExistence type="predicted"/>
<feature type="non-terminal residue" evidence="1">
    <location>
        <position position="1"/>
    </location>
</feature>
<accession>X1THM4</accession>
<dbReference type="EMBL" id="BARW01021692">
    <property type="protein sequence ID" value="GAI90866.1"/>
    <property type="molecule type" value="Genomic_DNA"/>
</dbReference>
<sequence>CFTNNSGGEVTIKKVGMHAGAIPELVAADVLGTPVTIPDTEVLRVSYTMGITV</sequence>
<name>X1THM4_9ZZZZ</name>
<organism evidence="1">
    <name type="scientific">marine sediment metagenome</name>
    <dbReference type="NCBI Taxonomy" id="412755"/>
    <lineage>
        <taxon>unclassified sequences</taxon>
        <taxon>metagenomes</taxon>
        <taxon>ecological metagenomes</taxon>
    </lineage>
</organism>
<gene>
    <name evidence="1" type="ORF">S12H4_36394</name>
</gene>
<evidence type="ECO:0000313" key="1">
    <source>
        <dbReference type="EMBL" id="GAI90866.1"/>
    </source>
</evidence>
<reference evidence="1" key="1">
    <citation type="journal article" date="2014" name="Front. Microbiol.">
        <title>High frequency of phylogenetically diverse reductive dehalogenase-homologous genes in deep subseafloor sedimentary metagenomes.</title>
        <authorList>
            <person name="Kawai M."/>
            <person name="Futagami T."/>
            <person name="Toyoda A."/>
            <person name="Takaki Y."/>
            <person name="Nishi S."/>
            <person name="Hori S."/>
            <person name="Arai W."/>
            <person name="Tsubouchi T."/>
            <person name="Morono Y."/>
            <person name="Uchiyama I."/>
            <person name="Ito T."/>
            <person name="Fujiyama A."/>
            <person name="Inagaki F."/>
            <person name="Takami H."/>
        </authorList>
    </citation>
    <scope>NUCLEOTIDE SEQUENCE</scope>
    <source>
        <strain evidence="1">Expedition CK06-06</strain>
    </source>
</reference>
<protein>
    <submittedName>
        <fullName evidence="1">Uncharacterized protein</fullName>
    </submittedName>
</protein>
<comment type="caution">
    <text evidence="1">The sequence shown here is derived from an EMBL/GenBank/DDBJ whole genome shotgun (WGS) entry which is preliminary data.</text>
</comment>